<dbReference type="GO" id="GO:0000350">
    <property type="term" value="P:generation of catalytic spliceosome for second transesterification step"/>
    <property type="evidence" value="ECO:0007669"/>
    <property type="project" value="InterPro"/>
</dbReference>
<proteinExistence type="predicted"/>
<evidence type="ECO:0000313" key="2">
    <source>
        <dbReference type="Proteomes" id="UP000823632"/>
    </source>
</evidence>
<name>A0A9D9DSG6_9BACT</name>
<dbReference type="InterPro" id="IPR037200">
    <property type="entry name" value="Isy1_sf"/>
</dbReference>
<evidence type="ECO:0000313" key="1">
    <source>
        <dbReference type="EMBL" id="MBO8430484.1"/>
    </source>
</evidence>
<dbReference type="SUPFAM" id="SSF140102">
    <property type="entry name" value="ISY1 domain-like"/>
    <property type="match status" value="1"/>
</dbReference>
<dbReference type="AlphaFoldDB" id="A0A9D9DSG6"/>
<gene>
    <name evidence="1" type="ORF">IAC76_03785</name>
</gene>
<protein>
    <submittedName>
        <fullName evidence="1">Uncharacterized protein</fullName>
    </submittedName>
</protein>
<reference evidence="1" key="2">
    <citation type="journal article" date="2021" name="PeerJ">
        <title>Extensive microbial diversity within the chicken gut microbiome revealed by metagenomics and culture.</title>
        <authorList>
            <person name="Gilroy R."/>
            <person name="Ravi A."/>
            <person name="Getino M."/>
            <person name="Pursley I."/>
            <person name="Horton D.L."/>
            <person name="Alikhan N.F."/>
            <person name="Baker D."/>
            <person name="Gharbi K."/>
            <person name="Hall N."/>
            <person name="Watson M."/>
            <person name="Adriaenssens E.M."/>
            <person name="Foster-Nyarko E."/>
            <person name="Jarju S."/>
            <person name="Secka A."/>
            <person name="Antonio M."/>
            <person name="Oren A."/>
            <person name="Chaudhuri R.R."/>
            <person name="La Ragione R."/>
            <person name="Hildebrand F."/>
            <person name="Pallen M.J."/>
        </authorList>
    </citation>
    <scope>NUCLEOTIDE SEQUENCE</scope>
    <source>
        <strain evidence="1">10192</strain>
    </source>
</reference>
<dbReference type="EMBL" id="JADIND010000080">
    <property type="protein sequence ID" value="MBO8430484.1"/>
    <property type="molecule type" value="Genomic_DNA"/>
</dbReference>
<reference evidence="1" key="1">
    <citation type="submission" date="2020-10" db="EMBL/GenBank/DDBJ databases">
        <authorList>
            <person name="Gilroy R."/>
        </authorList>
    </citation>
    <scope>NUCLEOTIDE SEQUENCE</scope>
    <source>
        <strain evidence="1">10192</strain>
    </source>
</reference>
<organism evidence="1 2">
    <name type="scientific">Candidatus Scatousia excrementipullorum</name>
    <dbReference type="NCBI Taxonomy" id="2840936"/>
    <lineage>
        <taxon>Bacteria</taxon>
        <taxon>Candidatus Scatousia</taxon>
    </lineage>
</organism>
<accession>A0A9D9DSG6</accession>
<comment type="caution">
    <text evidence="1">The sequence shown here is derived from an EMBL/GenBank/DDBJ whole genome shotgun (WGS) entry which is preliminary data.</text>
</comment>
<sequence>MDLLKPLKSAVRFNTTSDGVKLVSFKIPENKAGELNLQIRKEDEDYSYRYYIELKNKFNKLLGYEHYSYFKDSENITGLYIKVEPEYRQRNYYFGEIIRLASIIEMLENKVKNFIITSKETAINFHSKYKFRPAVTSFDSRDKLLQNIAADKGREFYDLSQKALELIEKIKNHKLYGLHIRDLNDEINNLFYNYIQRAQTVKNPQQHQLKWVLDMKLTEEEIRKNKDFFNNLFNKHGIDYRI</sequence>
<dbReference type="Proteomes" id="UP000823632">
    <property type="component" value="Unassembled WGS sequence"/>
</dbReference>